<comment type="caution">
    <text evidence="1">The sequence shown here is derived from an EMBL/GenBank/DDBJ whole genome shotgun (WGS) entry which is preliminary data.</text>
</comment>
<dbReference type="PANTHER" id="PTHR19858">
    <property type="entry name" value="WD40 REPEAT PROTEIN"/>
    <property type="match status" value="1"/>
</dbReference>
<feature type="non-terminal residue" evidence="1">
    <location>
        <position position="353"/>
    </location>
</feature>
<dbReference type="GO" id="GO:0000028">
    <property type="term" value="P:ribosomal small subunit assembly"/>
    <property type="evidence" value="ECO:0007669"/>
    <property type="project" value="TreeGrafter"/>
</dbReference>
<evidence type="ECO:0000313" key="1">
    <source>
        <dbReference type="EMBL" id="KAA6354376.1"/>
    </source>
</evidence>
<dbReference type="InterPro" id="IPR015943">
    <property type="entry name" value="WD40/YVTN_repeat-like_dom_sf"/>
</dbReference>
<gene>
    <name evidence="1" type="ORF">EZS28_050097</name>
</gene>
<dbReference type="Gene3D" id="2.130.10.10">
    <property type="entry name" value="YVTN repeat-like/Quinoprotein amine dehydrogenase"/>
    <property type="match status" value="1"/>
</dbReference>
<feature type="non-terminal residue" evidence="1">
    <location>
        <position position="1"/>
    </location>
</feature>
<accession>A0A5J4T7F8</accession>
<dbReference type="Proteomes" id="UP000324800">
    <property type="component" value="Unassembled WGS sequence"/>
</dbReference>
<proteinExistence type="predicted"/>
<protein>
    <submittedName>
        <fullName evidence="1">Putative WD repeat protein</fullName>
    </submittedName>
</protein>
<dbReference type="GO" id="GO:0032040">
    <property type="term" value="C:small-subunit processome"/>
    <property type="evidence" value="ECO:0007669"/>
    <property type="project" value="TreeGrafter"/>
</dbReference>
<sequence length="353" mass="38426">SWDGDVRVWDIFEKKGEKKGAAVLNHSSEVIAVHFSPASVVSIGRLLMSLTRRGIVSMWDADATKLLFQTDISQDCVGIGGLRSEKQDLSAGTYGFTSFAFSPEGACILAVGNNPYACLYDVSSLGGAILLRRFRIAPDRLFPGITRIGAKLWEINGMKSKTGIMDNGWDDIAEFSGSESDPEERLRANNTLDGKRGLQGDELARQSGSKWISIAQTGTMFAVATGRGAVLFESDAQAMVFDPSELTEEVTEEAILGAIEDKRWTTAVRTALRLGEYKLIILAVESCPPDCIDQVISSLTPVQMLSQPGILSTSHLGRLLAFFARYGESSPHIELVLMWIVTLLSTHSSIIMK</sequence>
<dbReference type="OrthoDB" id="3142434at2759"/>
<dbReference type="SUPFAM" id="SSF50978">
    <property type="entry name" value="WD40 repeat-like"/>
    <property type="match status" value="1"/>
</dbReference>
<dbReference type="EMBL" id="SNRW01036437">
    <property type="protein sequence ID" value="KAA6354376.1"/>
    <property type="molecule type" value="Genomic_DNA"/>
</dbReference>
<dbReference type="GO" id="GO:0034388">
    <property type="term" value="C:Pwp2p-containing subcomplex of 90S preribosome"/>
    <property type="evidence" value="ECO:0007669"/>
    <property type="project" value="TreeGrafter"/>
</dbReference>
<name>A0A5J4T7F8_9EUKA</name>
<dbReference type="GO" id="GO:0000462">
    <property type="term" value="P:maturation of SSU-rRNA from tricistronic rRNA transcript (SSU-rRNA, 5.8S rRNA, LSU-rRNA)"/>
    <property type="evidence" value="ECO:0007669"/>
    <property type="project" value="TreeGrafter"/>
</dbReference>
<dbReference type="InterPro" id="IPR036322">
    <property type="entry name" value="WD40_repeat_dom_sf"/>
</dbReference>
<dbReference type="InterPro" id="IPR027145">
    <property type="entry name" value="PWP2"/>
</dbReference>
<reference evidence="1 2" key="1">
    <citation type="submission" date="2019-03" db="EMBL/GenBank/DDBJ databases">
        <title>Single cell metagenomics reveals metabolic interactions within the superorganism composed of flagellate Streblomastix strix and complex community of Bacteroidetes bacteria on its surface.</title>
        <authorList>
            <person name="Treitli S.C."/>
            <person name="Kolisko M."/>
            <person name="Husnik F."/>
            <person name="Keeling P."/>
            <person name="Hampl V."/>
        </authorList>
    </citation>
    <scope>NUCLEOTIDE SEQUENCE [LARGE SCALE GENOMIC DNA]</scope>
    <source>
        <strain evidence="1">ST1C</strain>
    </source>
</reference>
<dbReference type="PANTHER" id="PTHR19858:SF0">
    <property type="entry name" value="PERIODIC TRYPTOPHAN PROTEIN 2 HOMOLOG"/>
    <property type="match status" value="1"/>
</dbReference>
<evidence type="ECO:0000313" key="2">
    <source>
        <dbReference type="Proteomes" id="UP000324800"/>
    </source>
</evidence>
<organism evidence="1 2">
    <name type="scientific">Streblomastix strix</name>
    <dbReference type="NCBI Taxonomy" id="222440"/>
    <lineage>
        <taxon>Eukaryota</taxon>
        <taxon>Metamonada</taxon>
        <taxon>Preaxostyla</taxon>
        <taxon>Oxymonadida</taxon>
        <taxon>Streblomastigidae</taxon>
        <taxon>Streblomastix</taxon>
    </lineage>
</organism>
<dbReference type="AlphaFoldDB" id="A0A5J4T7F8"/>